<gene>
    <name evidence="1" type="ORF">DAH51_06260</name>
</gene>
<dbReference type="RefSeq" id="WP_125997689.1">
    <property type="nucleotide sequence ID" value="NZ_QRAL01000005.1"/>
</dbReference>
<protein>
    <submittedName>
        <fullName evidence="1">Uncharacterized protein</fullName>
    </submittedName>
</protein>
<sequence>MTVSADDFEKSEDELLLDLAHQLILSGEIRYSGPINDEGKKERARRWMNGFLASLKGAICNDPRVVIYLNDPSSQNVTDIAGIVVDILSASTISVPVGTLTVLIVKGRLQNLCA</sequence>
<evidence type="ECO:0000313" key="2">
    <source>
        <dbReference type="Proteomes" id="UP000287401"/>
    </source>
</evidence>
<dbReference type="Proteomes" id="UP000287401">
    <property type="component" value="Unassembled WGS sequence"/>
</dbReference>
<reference evidence="1 2" key="1">
    <citation type="submission" date="2018-07" db="EMBL/GenBank/DDBJ databases">
        <title>Genomic and Epidemiologic Investigation of an Indolent Hospital Outbreak.</title>
        <authorList>
            <person name="Johnson R.C."/>
            <person name="Deming C."/>
            <person name="Conlan S."/>
            <person name="Zellmer C.J."/>
            <person name="Michelin A.V."/>
            <person name="Lee-Lin S."/>
            <person name="Thomas P.J."/>
            <person name="Park M."/>
            <person name="Weingarten R.A."/>
            <person name="Less J."/>
            <person name="Dekker J.P."/>
            <person name="Frank K.M."/>
            <person name="Musser K.A."/>
            <person name="Mcquiston J.R."/>
            <person name="Henderson D.K."/>
            <person name="Lau A.F."/>
            <person name="Palmore T.N."/>
            <person name="Segre J.A."/>
        </authorList>
    </citation>
    <scope>NUCLEOTIDE SEQUENCE [LARGE SCALE GENOMIC DNA]</scope>
    <source>
        <strain evidence="1 2">SK-NIH.Env6_1116</strain>
    </source>
</reference>
<dbReference type="AlphaFoldDB" id="A0A430C4G2"/>
<organism evidence="1 2">
    <name type="scientific">Sphingobium yanoikuyae</name>
    <name type="common">Sphingomonas yanoikuyae</name>
    <dbReference type="NCBI Taxonomy" id="13690"/>
    <lineage>
        <taxon>Bacteria</taxon>
        <taxon>Pseudomonadati</taxon>
        <taxon>Pseudomonadota</taxon>
        <taxon>Alphaproteobacteria</taxon>
        <taxon>Sphingomonadales</taxon>
        <taxon>Sphingomonadaceae</taxon>
        <taxon>Sphingobium</taxon>
    </lineage>
</organism>
<name>A0A430C4G2_SPHYA</name>
<comment type="caution">
    <text evidence="1">The sequence shown here is derived from an EMBL/GenBank/DDBJ whole genome shotgun (WGS) entry which is preliminary data.</text>
</comment>
<evidence type="ECO:0000313" key="1">
    <source>
        <dbReference type="EMBL" id="RSU59876.1"/>
    </source>
</evidence>
<accession>A0A430C4G2</accession>
<proteinExistence type="predicted"/>
<dbReference type="EMBL" id="QRAL01000005">
    <property type="protein sequence ID" value="RSU59876.1"/>
    <property type="molecule type" value="Genomic_DNA"/>
</dbReference>